<protein>
    <submittedName>
        <fullName evidence="6">Peptidoglycan-binding protein</fullName>
    </submittedName>
</protein>
<dbReference type="GO" id="GO:0008234">
    <property type="term" value="F:cysteine-type peptidase activity"/>
    <property type="evidence" value="ECO:0007669"/>
    <property type="project" value="UniProtKB-KW"/>
</dbReference>
<sequence length="224" mass="24805">MATGDEMIELAAKHLGEKYILGAVAPKDNANYTGPWDCAEFVSWCVYQVSGIKVGMRNNDAYTGYWKEDIATKCRTISIEQAKKVKGAVLLRFPNSAIGHIVFSDGNGKTIEAMDKNHGVTRGKINLRHWDVALLVNGILYDETQGTEPYTIPAVNFKVTVPIMTDPIVLLAKQALKNFGIDPGDMNDKYDKNMEIAIYNYQLTKGLITDGIMGKQTLKSLKLI</sequence>
<dbReference type="InterPro" id="IPR038765">
    <property type="entry name" value="Papain-like_cys_pep_sf"/>
</dbReference>
<dbReference type="Pfam" id="PF01471">
    <property type="entry name" value="PG_binding_1"/>
    <property type="match status" value="1"/>
</dbReference>
<keyword evidence="3" id="KW-0378">Hydrolase</keyword>
<dbReference type="PROSITE" id="PS51935">
    <property type="entry name" value="NLPC_P60"/>
    <property type="match status" value="1"/>
</dbReference>
<dbReference type="AlphaFoldDB" id="A0A369I1K2"/>
<name>A0A369I1K2_9BACT</name>
<gene>
    <name evidence="6" type="ORF">DVG78_22445</name>
</gene>
<organism evidence="6 7">
    <name type="scientific">Runella aurantiaca</name>
    <dbReference type="NCBI Taxonomy" id="2282308"/>
    <lineage>
        <taxon>Bacteria</taxon>
        <taxon>Pseudomonadati</taxon>
        <taxon>Bacteroidota</taxon>
        <taxon>Cytophagia</taxon>
        <taxon>Cytophagales</taxon>
        <taxon>Spirosomataceae</taxon>
        <taxon>Runella</taxon>
    </lineage>
</organism>
<dbReference type="RefSeq" id="WP_114463271.1">
    <property type="nucleotide sequence ID" value="NZ_QPIW01000024.1"/>
</dbReference>
<dbReference type="OrthoDB" id="9782229at2"/>
<keyword evidence="7" id="KW-1185">Reference proteome</keyword>
<evidence type="ECO:0000256" key="2">
    <source>
        <dbReference type="ARBA" id="ARBA00022670"/>
    </source>
</evidence>
<evidence type="ECO:0000313" key="6">
    <source>
        <dbReference type="EMBL" id="RDB03671.1"/>
    </source>
</evidence>
<dbReference type="Proteomes" id="UP000253141">
    <property type="component" value="Unassembled WGS sequence"/>
</dbReference>
<evidence type="ECO:0000313" key="7">
    <source>
        <dbReference type="Proteomes" id="UP000253141"/>
    </source>
</evidence>
<dbReference type="Pfam" id="PF00877">
    <property type="entry name" value="NLPC_P60"/>
    <property type="match status" value="1"/>
</dbReference>
<comment type="similarity">
    <text evidence="1">Belongs to the peptidase C40 family.</text>
</comment>
<dbReference type="SUPFAM" id="SSF54001">
    <property type="entry name" value="Cysteine proteinases"/>
    <property type="match status" value="1"/>
</dbReference>
<evidence type="ECO:0000256" key="4">
    <source>
        <dbReference type="ARBA" id="ARBA00022807"/>
    </source>
</evidence>
<accession>A0A369I1K2</accession>
<dbReference type="EMBL" id="QPIW01000024">
    <property type="protein sequence ID" value="RDB03671.1"/>
    <property type="molecule type" value="Genomic_DNA"/>
</dbReference>
<dbReference type="InterPro" id="IPR002477">
    <property type="entry name" value="Peptidoglycan-bd-like"/>
</dbReference>
<comment type="caution">
    <text evidence="6">The sequence shown here is derived from an EMBL/GenBank/DDBJ whole genome shotgun (WGS) entry which is preliminary data.</text>
</comment>
<dbReference type="InterPro" id="IPR036365">
    <property type="entry name" value="PGBD-like_sf"/>
</dbReference>
<keyword evidence="4" id="KW-0788">Thiol protease</keyword>
<proteinExistence type="inferred from homology"/>
<keyword evidence="2" id="KW-0645">Protease</keyword>
<dbReference type="GO" id="GO:0006508">
    <property type="term" value="P:proteolysis"/>
    <property type="evidence" value="ECO:0007669"/>
    <property type="project" value="UniProtKB-KW"/>
</dbReference>
<reference evidence="6 7" key="1">
    <citation type="submission" date="2018-07" db="EMBL/GenBank/DDBJ databases">
        <title>Genome analysis of Runella aurantiaca.</title>
        <authorList>
            <person name="Yang X."/>
        </authorList>
    </citation>
    <scope>NUCLEOTIDE SEQUENCE [LARGE SCALE GENOMIC DNA]</scope>
    <source>
        <strain evidence="6 7">YX9</strain>
    </source>
</reference>
<evidence type="ECO:0000256" key="1">
    <source>
        <dbReference type="ARBA" id="ARBA00007074"/>
    </source>
</evidence>
<dbReference type="SUPFAM" id="SSF47090">
    <property type="entry name" value="PGBD-like"/>
    <property type="match status" value="1"/>
</dbReference>
<evidence type="ECO:0000259" key="5">
    <source>
        <dbReference type="PROSITE" id="PS51935"/>
    </source>
</evidence>
<dbReference type="Gene3D" id="3.90.1720.10">
    <property type="entry name" value="endopeptidase domain like (from Nostoc punctiforme)"/>
    <property type="match status" value="1"/>
</dbReference>
<feature type="domain" description="NlpC/P60" evidence="5">
    <location>
        <begin position="1"/>
        <end position="141"/>
    </location>
</feature>
<dbReference type="InterPro" id="IPR000064">
    <property type="entry name" value="NLP_P60_dom"/>
</dbReference>
<dbReference type="Gene3D" id="1.10.101.10">
    <property type="entry name" value="PGBD-like superfamily/PGBD"/>
    <property type="match status" value="1"/>
</dbReference>
<evidence type="ECO:0000256" key="3">
    <source>
        <dbReference type="ARBA" id="ARBA00022801"/>
    </source>
</evidence>
<dbReference type="InterPro" id="IPR036366">
    <property type="entry name" value="PGBDSf"/>
</dbReference>